<comment type="caution">
    <text evidence="7">The sequence shown here is derived from an EMBL/GenBank/DDBJ whole genome shotgun (WGS) entry which is preliminary data.</text>
</comment>
<dbReference type="RefSeq" id="WP_229695149.1">
    <property type="nucleotide sequence ID" value="NZ_BAABER010000002.1"/>
</dbReference>
<evidence type="ECO:0000256" key="1">
    <source>
        <dbReference type="ARBA" id="ARBA00004651"/>
    </source>
</evidence>
<evidence type="ECO:0000256" key="3">
    <source>
        <dbReference type="ARBA" id="ARBA00022692"/>
    </source>
</evidence>
<proteinExistence type="predicted"/>
<dbReference type="Proteomes" id="UP000625682">
    <property type="component" value="Unassembled WGS sequence"/>
</dbReference>
<gene>
    <name evidence="7" type="ORF">GCM10012282_22720</name>
</gene>
<feature type="transmembrane region" description="Helical" evidence="6">
    <location>
        <begin position="115"/>
        <end position="133"/>
    </location>
</feature>
<protein>
    <recommendedName>
        <fullName evidence="9">Integral membrane protein</fullName>
    </recommendedName>
</protein>
<evidence type="ECO:0000256" key="4">
    <source>
        <dbReference type="ARBA" id="ARBA00022989"/>
    </source>
</evidence>
<dbReference type="AlphaFoldDB" id="A0A917KQU4"/>
<keyword evidence="3 6" id="KW-0812">Transmembrane</keyword>
<dbReference type="Pfam" id="PF06081">
    <property type="entry name" value="ArAE_1"/>
    <property type="match status" value="1"/>
</dbReference>
<keyword evidence="8" id="KW-1185">Reference proteome</keyword>
<sequence length="174" mass="18377">MGNANFLAWRSITGSITREAGAVWRSARTCFTEAGPERDTAVQSLKAAGAALLAWAVAGWWWNAPMALLAPWTALFLVQRTVYRSVVSGLQQFTVVVAGTLLAAGAGTLTHNTMAAMALALPLTVLLGTYARFGTEGLSAPRPPSSFSATARTRASTSCTGSWRPWWARSSASA</sequence>
<feature type="transmembrane region" description="Helical" evidence="6">
    <location>
        <begin position="90"/>
        <end position="109"/>
    </location>
</feature>
<feature type="transmembrane region" description="Helical" evidence="6">
    <location>
        <begin position="60"/>
        <end position="78"/>
    </location>
</feature>
<evidence type="ECO:0000256" key="5">
    <source>
        <dbReference type="ARBA" id="ARBA00023136"/>
    </source>
</evidence>
<keyword evidence="4 6" id="KW-1133">Transmembrane helix</keyword>
<accession>A0A917KQU4</accession>
<dbReference type="EMBL" id="BMMU01000005">
    <property type="protein sequence ID" value="GGJ25624.1"/>
    <property type="molecule type" value="Genomic_DNA"/>
</dbReference>
<dbReference type="InterPro" id="IPR010343">
    <property type="entry name" value="ArAE_1"/>
</dbReference>
<reference evidence="7" key="1">
    <citation type="journal article" date="2014" name="Int. J. Syst. Evol. Microbiol.">
        <title>Complete genome sequence of Corynebacterium casei LMG S-19264T (=DSM 44701T), isolated from a smear-ripened cheese.</title>
        <authorList>
            <consortium name="US DOE Joint Genome Institute (JGI-PGF)"/>
            <person name="Walter F."/>
            <person name="Albersmeier A."/>
            <person name="Kalinowski J."/>
            <person name="Ruckert C."/>
        </authorList>
    </citation>
    <scope>NUCLEOTIDE SEQUENCE</scope>
    <source>
        <strain evidence="7">CGMCC 4.7272</strain>
    </source>
</reference>
<comment type="subcellular location">
    <subcellularLocation>
        <location evidence="1">Cell membrane</location>
        <topology evidence="1">Multi-pass membrane protein</topology>
    </subcellularLocation>
</comment>
<reference evidence="7" key="2">
    <citation type="submission" date="2020-09" db="EMBL/GenBank/DDBJ databases">
        <authorList>
            <person name="Sun Q."/>
            <person name="Zhou Y."/>
        </authorList>
    </citation>
    <scope>NUCLEOTIDE SEQUENCE</scope>
    <source>
        <strain evidence="7">CGMCC 4.7272</strain>
    </source>
</reference>
<keyword evidence="2" id="KW-1003">Cell membrane</keyword>
<keyword evidence="5 6" id="KW-0472">Membrane</keyword>
<evidence type="ECO:0008006" key="9">
    <source>
        <dbReference type="Google" id="ProtNLM"/>
    </source>
</evidence>
<evidence type="ECO:0000313" key="7">
    <source>
        <dbReference type="EMBL" id="GGJ25624.1"/>
    </source>
</evidence>
<evidence type="ECO:0000256" key="6">
    <source>
        <dbReference type="SAM" id="Phobius"/>
    </source>
</evidence>
<dbReference type="GO" id="GO:0005886">
    <property type="term" value="C:plasma membrane"/>
    <property type="evidence" value="ECO:0007669"/>
    <property type="project" value="UniProtKB-SubCell"/>
</dbReference>
<organism evidence="7 8">
    <name type="scientific">Streptomyces lacrimifluminis</name>
    <dbReference type="NCBI Taxonomy" id="1500077"/>
    <lineage>
        <taxon>Bacteria</taxon>
        <taxon>Bacillati</taxon>
        <taxon>Actinomycetota</taxon>
        <taxon>Actinomycetes</taxon>
        <taxon>Kitasatosporales</taxon>
        <taxon>Streptomycetaceae</taxon>
        <taxon>Streptomyces</taxon>
    </lineage>
</organism>
<evidence type="ECO:0000256" key="2">
    <source>
        <dbReference type="ARBA" id="ARBA00022475"/>
    </source>
</evidence>
<evidence type="ECO:0000313" key="8">
    <source>
        <dbReference type="Proteomes" id="UP000625682"/>
    </source>
</evidence>
<name>A0A917KQU4_9ACTN</name>